<reference evidence="3" key="1">
    <citation type="submission" date="2024-06" db="EMBL/GenBank/DDBJ databases">
        <title>Multi-omics analyses provide insights into the biosynthesis of the anticancer antibiotic pleurotin in Hohenbuehelia grisea.</title>
        <authorList>
            <person name="Weaver J.A."/>
            <person name="Alberti F."/>
        </authorList>
    </citation>
    <scope>NUCLEOTIDE SEQUENCE [LARGE SCALE GENOMIC DNA]</scope>
    <source>
        <strain evidence="3">T-177</strain>
    </source>
</reference>
<proteinExistence type="predicted"/>
<gene>
    <name evidence="2" type="ORF">HGRIS_002400</name>
</gene>
<comment type="caution">
    <text evidence="2">The sequence shown here is derived from an EMBL/GenBank/DDBJ whole genome shotgun (WGS) entry which is preliminary data.</text>
</comment>
<evidence type="ECO:0000256" key="1">
    <source>
        <dbReference type="SAM" id="Phobius"/>
    </source>
</evidence>
<keyword evidence="3" id="KW-1185">Reference proteome</keyword>
<organism evidence="2 3">
    <name type="scientific">Hohenbuehelia grisea</name>
    <dbReference type="NCBI Taxonomy" id="104357"/>
    <lineage>
        <taxon>Eukaryota</taxon>
        <taxon>Fungi</taxon>
        <taxon>Dikarya</taxon>
        <taxon>Basidiomycota</taxon>
        <taxon>Agaricomycotina</taxon>
        <taxon>Agaricomycetes</taxon>
        <taxon>Agaricomycetidae</taxon>
        <taxon>Agaricales</taxon>
        <taxon>Pleurotineae</taxon>
        <taxon>Pleurotaceae</taxon>
        <taxon>Hohenbuehelia</taxon>
    </lineage>
</organism>
<keyword evidence="1" id="KW-1133">Transmembrane helix</keyword>
<feature type="transmembrane region" description="Helical" evidence="1">
    <location>
        <begin position="16"/>
        <end position="37"/>
    </location>
</feature>
<keyword evidence="1" id="KW-0472">Membrane</keyword>
<sequence>MAPAYIPPAIRGPTTFTIVLVSIGLVSCIIAMIYLGVHAARIFYNRDGQRTPLCLRRILKSHQRSLQNAGIDNSSDSVCGSGSSFHKPIQFDCFLESQHIEKDALTQLTDEQPRRIETYPSAQSTDERPPIIRMPSFGQPLSARFPPLMRSKDTAFLTEADSMHPEKSRRSSKFCLLPAFVEDPLDSSSEHLDLLPTPSPSMIRLWTRPPNENTCHRPVDHRFFPDLLARSEFLGEGIILKPGLARSSDRYCTPSDQTSIRPGRAIVEQWARKKIPLMRNGPSKLHIMTTK</sequence>
<name>A0ABR3JMG0_9AGAR</name>
<dbReference type="EMBL" id="JASNQZ010000006">
    <property type="protein sequence ID" value="KAL0956246.1"/>
    <property type="molecule type" value="Genomic_DNA"/>
</dbReference>
<keyword evidence="1" id="KW-0812">Transmembrane</keyword>
<evidence type="ECO:0000313" key="2">
    <source>
        <dbReference type="EMBL" id="KAL0956246.1"/>
    </source>
</evidence>
<accession>A0ABR3JMG0</accession>
<dbReference type="Proteomes" id="UP001556367">
    <property type="component" value="Unassembled WGS sequence"/>
</dbReference>
<evidence type="ECO:0000313" key="3">
    <source>
        <dbReference type="Proteomes" id="UP001556367"/>
    </source>
</evidence>
<protein>
    <submittedName>
        <fullName evidence="2">Uncharacterized protein</fullName>
    </submittedName>
</protein>